<dbReference type="Gene3D" id="2.40.50.140">
    <property type="entry name" value="Nucleic acid-binding proteins"/>
    <property type="match status" value="1"/>
</dbReference>
<dbReference type="GO" id="GO:0005737">
    <property type="term" value="C:cytoplasm"/>
    <property type="evidence" value="ECO:0007669"/>
    <property type="project" value="TreeGrafter"/>
</dbReference>
<dbReference type="EMBL" id="KN824277">
    <property type="protein sequence ID" value="KIM34403.1"/>
    <property type="molecule type" value="Genomic_DNA"/>
</dbReference>
<evidence type="ECO:0000256" key="3">
    <source>
        <dbReference type="ARBA" id="ARBA00022835"/>
    </source>
</evidence>
<reference evidence="7" key="2">
    <citation type="submission" date="2015-01" db="EMBL/GenBank/DDBJ databases">
        <title>Evolutionary Origins and Diversification of the Mycorrhizal Mutualists.</title>
        <authorList>
            <consortium name="DOE Joint Genome Institute"/>
            <consortium name="Mycorrhizal Genomics Consortium"/>
            <person name="Kohler A."/>
            <person name="Kuo A."/>
            <person name="Nagy L.G."/>
            <person name="Floudas D."/>
            <person name="Copeland A."/>
            <person name="Barry K.W."/>
            <person name="Cichocki N."/>
            <person name="Veneault-Fourrey C."/>
            <person name="LaButti K."/>
            <person name="Lindquist E.A."/>
            <person name="Lipzen A."/>
            <person name="Lundell T."/>
            <person name="Morin E."/>
            <person name="Murat C."/>
            <person name="Riley R."/>
            <person name="Ohm R."/>
            <person name="Sun H."/>
            <person name="Tunlid A."/>
            <person name="Henrissat B."/>
            <person name="Grigoriev I.V."/>
            <person name="Hibbett D.S."/>
            <person name="Martin F."/>
        </authorList>
    </citation>
    <scope>NUCLEOTIDE SEQUENCE [LARGE SCALE GENOMIC DNA]</scope>
    <source>
        <strain evidence="7">MAFF 305830</strain>
    </source>
</reference>
<gene>
    <name evidence="6" type="ORF">M408DRAFT_325807</name>
</gene>
<evidence type="ECO:0000256" key="4">
    <source>
        <dbReference type="SAM" id="MobiDB-lite"/>
    </source>
</evidence>
<keyword evidence="3" id="KW-0271">Exosome</keyword>
<dbReference type="PANTHER" id="PTHR12686">
    <property type="entry name" value="3'-5' EXORIBONUCLEASE CSL4-RELATED"/>
    <property type="match status" value="1"/>
</dbReference>
<keyword evidence="2" id="KW-0963">Cytoplasm</keyword>
<dbReference type="InterPro" id="IPR012340">
    <property type="entry name" value="NA-bd_OB-fold"/>
</dbReference>
<evidence type="ECO:0000256" key="2">
    <source>
        <dbReference type="ARBA" id="ARBA00022490"/>
    </source>
</evidence>
<reference evidence="6 7" key="1">
    <citation type="submission" date="2014-04" db="EMBL/GenBank/DDBJ databases">
        <authorList>
            <consortium name="DOE Joint Genome Institute"/>
            <person name="Kuo A."/>
            <person name="Zuccaro A."/>
            <person name="Kohler A."/>
            <person name="Nagy L.G."/>
            <person name="Floudas D."/>
            <person name="Copeland A."/>
            <person name="Barry K.W."/>
            <person name="Cichocki N."/>
            <person name="Veneault-Fourrey C."/>
            <person name="LaButti K."/>
            <person name="Lindquist E.A."/>
            <person name="Lipzen A."/>
            <person name="Lundell T."/>
            <person name="Morin E."/>
            <person name="Murat C."/>
            <person name="Sun H."/>
            <person name="Tunlid A."/>
            <person name="Henrissat B."/>
            <person name="Grigoriev I.V."/>
            <person name="Hibbett D.S."/>
            <person name="Martin F."/>
            <person name="Nordberg H.P."/>
            <person name="Cantor M.N."/>
            <person name="Hua S.X."/>
        </authorList>
    </citation>
    <scope>NUCLEOTIDE SEQUENCE [LARGE SCALE GENOMIC DNA]</scope>
    <source>
        <strain evidence="6 7">MAFF 305830</strain>
    </source>
</reference>
<dbReference type="PANTHER" id="PTHR12686:SF8">
    <property type="entry name" value="EXOSOME COMPLEX COMPONENT CSL4"/>
    <property type="match status" value="1"/>
</dbReference>
<dbReference type="GO" id="GO:0000176">
    <property type="term" value="C:nuclear exosome (RNase complex)"/>
    <property type="evidence" value="ECO:0007669"/>
    <property type="project" value="TreeGrafter"/>
</dbReference>
<dbReference type="InterPro" id="IPR039771">
    <property type="entry name" value="Csl4"/>
</dbReference>
<dbReference type="GO" id="GO:0006396">
    <property type="term" value="P:RNA processing"/>
    <property type="evidence" value="ECO:0007669"/>
    <property type="project" value="InterPro"/>
</dbReference>
<dbReference type="Pfam" id="PF10447">
    <property type="entry name" value="EXOSC1"/>
    <property type="match status" value="1"/>
</dbReference>
<name>A0A0C2X8M8_SERVB</name>
<dbReference type="SUPFAM" id="SSF50249">
    <property type="entry name" value="Nucleic acid-binding proteins"/>
    <property type="match status" value="1"/>
</dbReference>
<feature type="compositionally biased region" description="Basic residues" evidence="4">
    <location>
        <begin position="170"/>
        <end position="180"/>
    </location>
</feature>
<evidence type="ECO:0000259" key="5">
    <source>
        <dbReference type="Pfam" id="PF10447"/>
    </source>
</evidence>
<keyword evidence="7" id="KW-1185">Reference proteome</keyword>
<sequence>MSSLVLPGQPLGPSAKGSLGVYVDSNGVHRASLIGLFKPDKSIMIPKLRPNAPSENSIVIGTVMRLSSQQASLSITVVDGIALPHGEDYVGVIRQQDVRATEVDRVKLGDCFRGGDIVKGQVISIGDSRSYYISTARADLGVMFATSEAGNPMEPMSWEEMYSPRDGTREKRKVARPTTE</sequence>
<evidence type="ECO:0000256" key="1">
    <source>
        <dbReference type="ARBA" id="ARBA00004604"/>
    </source>
</evidence>
<dbReference type="OrthoDB" id="440760at2759"/>
<evidence type="ECO:0000313" key="6">
    <source>
        <dbReference type="EMBL" id="KIM34403.1"/>
    </source>
</evidence>
<feature type="domain" description="Exosome complex component CSL4 C-terminal" evidence="5">
    <location>
        <begin position="86"/>
        <end position="125"/>
    </location>
</feature>
<dbReference type="HOGENOM" id="CLU_067135_3_1_1"/>
<dbReference type="Proteomes" id="UP000054097">
    <property type="component" value="Unassembled WGS sequence"/>
</dbReference>
<dbReference type="AlphaFoldDB" id="A0A0C2X8M8"/>
<accession>A0A0C2X8M8</accession>
<proteinExistence type="predicted"/>
<protein>
    <recommendedName>
        <fullName evidence="5">Exosome complex component CSL4 C-terminal domain-containing protein</fullName>
    </recommendedName>
</protein>
<organism evidence="6 7">
    <name type="scientific">Serendipita vermifera MAFF 305830</name>
    <dbReference type="NCBI Taxonomy" id="933852"/>
    <lineage>
        <taxon>Eukaryota</taxon>
        <taxon>Fungi</taxon>
        <taxon>Dikarya</taxon>
        <taxon>Basidiomycota</taxon>
        <taxon>Agaricomycotina</taxon>
        <taxon>Agaricomycetes</taxon>
        <taxon>Sebacinales</taxon>
        <taxon>Serendipitaceae</taxon>
        <taxon>Serendipita</taxon>
    </lineage>
</organism>
<dbReference type="GO" id="GO:0003723">
    <property type="term" value="F:RNA binding"/>
    <property type="evidence" value="ECO:0007669"/>
    <property type="project" value="InterPro"/>
</dbReference>
<evidence type="ECO:0000313" key="7">
    <source>
        <dbReference type="Proteomes" id="UP000054097"/>
    </source>
</evidence>
<dbReference type="GO" id="GO:0005730">
    <property type="term" value="C:nucleolus"/>
    <property type="evidence" value="ECO:0007669"/>
    <property type="project" value="UniProtKB-SubCell"/>
</dbReference>
<comment type="subcellular location">
    <subcellularLocation>
        <location evidence="1">Nucleus</location>
        <location evidence="1">Nucleolus</location>
    </subcellularLocation>
</comment>
<dbReference type="STRING" id="933852.A0A0C2X8M8"/>
<feature type="region of interest" description="Disordered" evidence="4">
    <location>
        <begin position="153"/>
        <end position="180"/>
    </location>
</feature>
<dbReference type="InterPro" id="IPR019495">
    <property type="entry name" value="EXOSC1_C"/>
</dbReference>